<keyword evidence="2" id="KW-1185">Reference proteome</keyword>
<organism evidence="1 2">
    <name type="scientific">Aspergillus pseudoviridinutans</name>
    <dbReference type="NCBI Taxonomy" id="1517512"/>
    <lineage>
        <taxon>Eukaryota</taxon>
        <taxon>Fungi</taxon>
        <taxon>Dikarya</taxon>
        <taxon>Ascomycota</taxon>
        <taxon>Pezizomycotina</taxon>
        <taxon>Eurotiomycetes</taxon>
        <taxon>Eurotiomycetidae</taxon>
        <taxon>Eurotiales</taxon>
        <taxon>Aspergillaceae</taxon>
        <taxon>Aspergillus</taxon>
        <taxon>Aspergillus subgen. Fumigati</taxon>
    </lineage>
</organism>
<dbReference type="InterPro" id="IPR015424">
    <property type="entry name" value="PyrdxlP-dep_Trfase"/>
</dbReference>
<accession>A0A9P3BRY5</accession>
<evidence type="ECO:0000313" key="2">
    <source>
        <dbReference type="Proteomes" id="UP001043456"/>
    </source>
</evidence>
<dbReference type="InterPro" id="IPR051750">
    <property type="entry name" value="Trans-sulfuration_enzymes"/>
</dbReference>
<dbReference type="PANTHER" id="PTHR42699:SF1">
    <property type="entry name" value="CYSTATHIONINE GAMMA-SYNTHASE-RELATED"/>
    <property type="match status" value="1"/>
</dbReference>
<gene>
    <name evidence="1" type="ORF">Asppvi_001864</name>
</gene>
<reference evidence="1 2" key="1">
    <citation type="submission" date="2018-10" db="EMBL/GenBank/DDBJ databases">
        <title>Pan-genome distribution and transcriptional activeness of fungal secondary metabolism genes in Aspergillus section Fumigati.</title>
        <authorList>
            <person name="Takahashi H."/>
            <person name="Umemura M."/>
            <person name="Ninomiya A."/>
            <person name="Kusuya Y."/>
            <person name="Urayama S."/>
            <person name="Shimizu M."/>
            <person name="Watanabe A."/>
            <person name="Kamei K."/>
            <person name="Yaguchi T."/>
            <person name="Hagiwara D."/>
        </authorList>
    </citation>
    <scope>NUCLEOTIDE SEQUENCE [LARGE SCALE GENOMIC DNA]</scope>
    <source>
        <strain evidence="1 2">IFM 55266</strain>
    </source>
</reference>
<dbReference type="Proteomes" id="UP001043456">
    <property type="component" value="Unassembled WGS sequence"/>
</dbReference>
<dbReference type="GeneID" id="67000476"/>
<dbReference type="EMBL" id="BHVY01000010">
    <property type="protein sequence ID" value="GIJ92586.1"/>
    <property type="molecule type" value="Genomic_DNA"/>
</dbReference>
<dbReference type="Gene3D" id="3.90.1150.10">
    <property type="entry name" value="Aspartate Aminotransferase, domain 1"/>
    <property type="match status" value="1"/>
</dbReference>
<evidence type="ECO:0000313" key="1">
    <source>
        <dbReference type="EMBL" id="GIJ92586.1"/>
    </source>
</evidence>
<protein>
    <submittedName>
        <fullName evidence="1">Uncharacterized protein</fullName>
    </submittedName>
</protein>
<dbReference type="RefSeq" id="XP_043163332.1">
    <property type="nucleotide sequence ID" value="XM_043307397.1"/>
</dbReference>
<proteinExistence type="predicted"/>
<comment type="caution">
    <text evidence="1">The sequence shown here is derived from an EMBL/GenBank/DDBJ whole genome shotgun (WGS) entry which is preliminary data.</text>
</comment>
<dbReference type="GO" id="GO:0003962">
    <property type="term" value="F:cystathionine gamma-synthase activity"/>
    <property type="evidence" value="ECO:0007669"/>
    <property type="project" value="TreeGrafter"/>
</dbReference>
<name>A0A9P3BRY5_9EURO</name>
<dbReference type="GO" id="GO:0019346">
    <property type="term" value="P:transsulfuration"/>
    <property type="evidence" value="ECO:0007669"/>
    <property type="project" value="TreeGrafter"/>
</dbReference>
<sequence length="97" mass="10980">MKIAHLLTGHALVENVSHPTLVPSRAEYERYRREGEGYGYLLRILFRKPNNAIQFYGALDVWNAVSIGTNQTIALPYSVVAHWGNKTGRLPMVSRNI</sequence>
<dbReference type="PANTHER" id="PTHR42699">
    <property type="match status" value="1"/>
</dbReference>
<dbReference type="InterPro" id="IPR015422">
    <property type="entry name" value="PyrdxlP-dep_Trfase_small"/>
</dbReference>
<dbReference type="SUPFAM" id="SSF53383">
    <property type="entry name" value="PLP-dependent transferases"/>
    <property type="match status" value="1"/>
</dbReference>
<dbReference type="AlphaFoldDB" id="A0A9P3BRY5"/>